<evidence type="ECO:0000256" key="3">
    <source>
        <dbReference type="ARBA" id="ARBA00022695"/>
    </source>
</evidence>
<evidence type="ECO:0000259" key="19">
    <source>
        <dbReference type="PROSITE" id="PS51027"/>
    </source>
</evidence>
<evidence type="ECO:0000256" key="14">
    <source>
        <dbReference type="PROSITE-ProRule" id="PRU00506"/>
    </source>
</evidence>
<feature type="region of interest" description="Disordered" evidence="15">
    <location>
        <begin position="569"/>
        <end position="592"/>
    </location>
</feature>
<dbReference type="GO" id="GO:0008270">
    <property type="term" value="F:zinc ion binding"/>
    <property type="evidence" value="ECO:0007669"/>
    <property type="project" value="UniProtKB-KW"/>
</dbReference>
<keyword evidence="2" id="KW-0808">Transferase</keyword>
<keyword evidence="4" id="KW-0540">Nuclease</keyword>
<dbReference type="InterPro" id="IPR003308">
    <property type="entry name" value="Integrase_Zn-bd_dom_N"/>
</dbReference>
<dbReference type="Pfam" id="PF00075">
    <property type="entry name" value="RNase_H"/>
    <property type="match status" value="1"/>
</dbReference>
<feature type="domain" description="Integrase catalytic" evidence="18">
    <location>
        <begin position="417"/>
        <end position="588"/>
    </location>
</feature>
<keyword evidence="8" id="KW-0862">Zinc</keyword>
<dbReference type="Pfam" id="PF00665">
    <property type="entry name" value="rve"/>
    <property type="match status" value="1"/>
</dbReference>
<keyword evidence="21" id="KW-1185">Reference proteome</keyword>
<keyword evidence="10" id="KW-0695">RNA-directed DNA polymerase</keyword>
<organism evidence="20 21">
    <name type="scientific">Hirundo rustica rustica</name>
    <dbReference type="NCBI Taxonomy" id="333673"/>
    <lineage>
        <taxon>Eukaryota</taxon>
        <taxon>Metazoa</taxon>
        <taxon>Chordata</taxon>
        <taxon>Craniata</taxon>
        <taxon>Vertebrata</taxon>
        <taxon>Euteleostomi</taxon>
        <taxon>Archelosauria</taxon>
        <taxon>Archosauria</taxon>
        <taxon>Dinosauria</taxon>
        <taxon>Saurischia</taxon>
        <taxon>Theropoda</taxon>
        <taxon>Coelurosauria</taxon>
        <taxon>Aves</taxon>
        <taxon>Neognathae</taxon>
        <taxon>Neoaves</taxon>
        <taxon>Telluraves</taxon>
        <taxon>Australaves</taxon>
        <taxon>Passeriformes</taxon>
        <taxon>Sylvioidea</taxon>
        <taxon>Hirundinidae</taxon>
        <taxon>Hirundo</taxon>
    </lineage>
</organism>
<evidence type="ECO:0000259" key="18">
    <source>
        <dbReference type="PROSITE" id="PS50994"/>
    </source>
</evidence>
<sequence length="705" mass="78542">MTLPDHDVSRPCLTTECLQEPFRLQLTESLHLSDTDWHLGSLDLQVPGSWQHVGSKYVILGDTKYTLREIEILPGLVSSNPKQLVLWLRCVRPPLFLPKGQIIAQAIPAPDPFPGKNITRNKHLDVCPTRVIGRDKLIIECEVRHSGEAINLKGVLDTVHAAVGEAIILHYVDDVLMCAPNDDLLSHALDLTIDSLVAAGFELQEEKIQRMPPWKYLGLEIGKWTIVPQKLVVKNNIRTLADVQQLCGSLNWQWEKDIVDVEGLPQVAELAAIVRAFEKFPEPFNLVTDSAYVAGVVSRAEQAVLSEVSNSTLFNLLSKPVNLISHREKQFYVMHIRSHTNLPGFIAEGNGRADALAAPVEMAPLPNNFGQAKISHQLFHQNASGLVHQFHLTREQARAIVAPSPLCQQHALPALSAGVNPRGLNSCEVWQTDVTHIMSSGRQRYVHVSVDTFSGAVYDSAHTGEKSSDAMKHLIQAFSFLGIPKSIKTDNGPTYTSKEFRSFLQQWGVEHKTGIPYSPTGQAIVERTHQNLKRVLSQQHQSLKLETPQIHLSKAFFTLNFLNCTFENLNPPKSQKGPQPTTSVSKTRNTPNPLVQSLFHSNFLNCTFENLNPPTVRHFRENCQLQLKAKPPVMVKDPATRETEGPHDLITWGRGHTCVSTPSGPKWVPAKWVKPFIPKTAKPPAEAPQVASAAWRRRKSQTLSF</sequence>
<dbReference type="InterPro" id="IPR001584">
    <property type="entry name" value="Integrase_cat-core"/>
</dbReference>
<dbReference type="InterPro" id="IPR036862">
    <property type="entry name" value="Integrase_C_dom_sf_retrovir"/>
</dbReference>
<dbReference type="GO" id="GO:0015074">
    <property type="term" value="P:DNA integration"/>
    <property type="evidence" value="ECO:0007669"/>
    <property type="project" value="UniProtKB-KW"/>
</dbReference>
<dbReference type="InterPro" id="IPR043502">
    <property type="entry name" value="DNA/RNA_pol_sf"/>
</dbReference>
<evidence type="ECO:0000256" key="4">
    <source>
        <dbReference type="ARBA" id="ARBA00022722"/>
    </source>
</evidence>
<dbReference type="AlphaFoldDB" id="A0A3M0KCR9"/>
<dbReference type="InterPro" id="IPR036397">
    <property type="entry name" value="RNaseH_sf"/>
</dbReference>
<dbReference type="PROSITE" id="PS50994">
    <property type="entry name" value="INTEGRASE"/>
    <property type="match status" value="1"/>
</dbReference>
<name>A0A3M0KCR9_HIRRU</name>
<dbReference type="Gene3D" id="3.30.70.270">
    <property type="match status" value="1"/>
</dbReference>
<keyword evidence="12" id="KW-0511">Multifunctional enzyme</keyword>
<dbReference type="EC" id="2.7.7.49" evidence="1"/>
<feature type="domain" description="RNase H type-1" evidence="17">
    <location>
        <begin position="238"/>
        <end position="362"/>
    </location>
</feature>
<keyword evidence="11" id="KW-0238">DNA-binding</keyword>
<dbReference type="SUPFAM" id="SSF50122">
    <property type="entry name" value="DNA-binding domain of retroviral integrase"/>
    <property type="match status" value="1"/>
</dbReference>
<evidence type="ECO:0000256" key="5">
    <source>
        <dbReference type="ARBA" id="ARBA00022723"/>
    </source>
</evidence>
<keyword evidence="6" id="KW-0255">Endonuclease</keyword>
<dbReference type="Gene3D" id="1.10.10.200">
    <property type="match status" value="1"/>
</dbReference>
<dbReference type="InterPro" id="IPR002156">
    <property type="entry name" value="RNaseH_domain"/>
</dbReference>
<gene>
    <name evidence="20" type="ORF">DUI87_18147</name>
</gene>
<evidence type="ECO:0000256" key="1">
    <source>
        <dbReference type="ARBA" id="ARBA00012493"/>
    </source>
</evidence>
<keyword evidence="3" id="KW-0548">Nucleotidyltransferase</keyword>
<dbReference type="EMBL" id="QRBI01000123">
    <property type="protein sequence ID" value="RMC04967.1"/>
    <property type="molecule type" value="Genomic_DNA"/>
</dbReference>
<reference evidence="20 21" key="1">
    <citation type="submission" date="2018-07" db="EMBL/GenBank/DDBJ databases">
        <title>A high quality draft genome assembly of the barn swallow (H. rustica rustica).</title>
        <authorList>
            <person name="Formenti G."/>
            <person name="Chiara M."/>
            <person name="Poveda L."/>
            <person name="Francoijs K.-J."/>
            <person name="Bonisoli-Alquati A."/>
            <person name="Canova L."/>
            <person name="Gianfranceschi L."/>
            <person name="Horner D.S."/>
            <person name="Saino N."/>
        </authorList>
    </citation>
    <scope>NUCLEOTIDE SEQUENCE [LARGE SCALE GENOMIC DNA]</scope>
    <source>
        <strain evidence="20">Chelidonia</strain>
        <tissue evidence="20">Blood</tissue>
    </source>
</reference>
<dbReference type="InterPro" id="IPR012337">
    <property type="entry name" value="RNaseH-like_sf"/>
</dbReference>
<evidence type="ECO:0000256" key="6">
    <source>
        <dbReference type="ARBA" id="ARBA00022759"/>
    </source>
</evidence>
<dbReference type="PROSITE" id="PS51027">
    <property type="entry name" value="INTEGRASE_DBD"/>
    <property type="match status" value="1"/>
</dbReference>
<dbReference type="PANTHER" id="PTHR41694">
    <property type="entry name" value="ENDOGENOUS RETROVIRUS GROUP K MEMBER POL PROTEIN"/>
    <property type="match status" value="1"/>
</dbReference>
<keyword evidence="9" id="KW-0229">DNA integration</keyword>
<feature type="compositionally biased region" description="Basic residues" evidence="15">
    <location>
        <begin position="695"/>
        <end position="705"/>
    </location>
</feature>
<feature type="domain" description="Integrase-type" evidence="16">
    <location>
        <begin position="367"/>
        <end position="408"/>
    </location>
</feature>
<dbReference type="GO" id="GO:0003677">
    <property type="term" value="F:DNA binding"/>
    <property type="evidence" value="ECO:0007669"/>
    <property type="project" value="UniProtKB-KW"/>
</dbReference>
<evidence type="ECO:0000259" key="17">
    <source>
        <dbReference type="PROSITE" id="PS50879"/>
    </source>
</evidence>
<proteinExistence type="predicted"/>
<keyword evidence="5" id="KW-0479">Metal-binding</keyword>
<keyword evidence="13" id="KW-0863">Zinc-finger</keyword>
<dbReference type="InterPro" id="IPR001037">
    <property type="entry name" value="Integrase_C_retrovir"/>
</dbReference>
<dbReference type="Proteomes" id="UP000269221">
    <property type="component" value="Unassembled WGS sequence"/>
</dbReference>
<protein>
    <recommendedName>
        <fullName evidence="1">RNA-directed DNA polymerase</fullName>
        <ecNumber evidence="1">2.7.7.49</ecNumber>
    </recommendedName>
</protein>
<dbReference type="Pfam" id="PF00552">
    <property type="entry name" value="IN_DBD_C"/>
    <property type="match status" value="1"/>
</dbReference>
<dbReference type="PROSITE" id="PS50876">
    <property type="entry name" value="ZF_INTEGRASE"/>
    <property type="match status" value="1"/>
</dbReference>
<dbReference type="SUPFAM" id="SSF56672">
    <property type="entry name" value="DNA/RNA polymerases"/>
    <property type="match status" value="1"/>
</dbReference>
<evidence type="ECO:0000256" key="7">
    <source>
        <dbReference type="ARBA" id="ARBA00022801"/>
    </source>
</evidence>
<evidence type="ECO:0000256" key="9">
    <source>
        <dbReference type="ARBA" id="ARBA00022908"/>
    </source>
</evidence>
<evidence type="ECO:0000256" key="13">
    <source>
        <dbReference type="PROSITE-ProRule" id="PRU00450"/>
    </source>
</evidence>
<evidence type="ECO:0000256" key="12">
    <source>
        <dbReference type="ARBA" id="ARBA00023268"/>
    </source>
</evidence>
<accession>A0A3M0KCR9</accession>
<feature type="DNA-binding region" description="Integrase-type" evidence="14">
    <location>
        <begin position="631"/>
        <end position="678"/>
    </location>
</feature>
<dbReference type="PANTHER" id="PTHR41694:SF4">
    <property type="entry name" value="ENDOGENOUS RETROVIRUS GROUP K MEMBER 10 POL PROTEIN-RELATED"/>
    <property type="match status" value="1"/>
</dbReference>
<evidence type="ECO:0000256" key="10">
    <source>
        <dbReference type="ARBA" id="ARBA00022918"/>
    </source>
</evidence>
<evidence type="ECO:0000256" key="11">
    <source>
        <dbReference type="ARBA" id="ARBA00023125"/>
    </source>
</evidence>
<dbReference type="SUPFAM" id="SSF53098">
    <property type="entry name" value="Ribonuclease H-like"/>
    <property type="match status" value="2"/>
</dbReference>
<dbReference type="Gene3D" id="2.30.30.10">
    <property type="entry name" value="Integrase, C-terminal domain superfamily, retroviral"/>
    <property type="match status" value="1"/>
</dbReference>
<dbReference type="Gene3D" id="3.30.420.10">
    <property type="entry name" value="Ribonuclease H-like superfamily/Ribonuclease H"/>
    <property type="match status" value="2"/>
</dbReference>
<comment type="caution">
    <text evidence="20">The sequence shown here is derived from an EMBL/GenBank/DDBJ whole genome shotgun (WGS) entry which is preliminary data.</text>
</comment>
<evidence type="ECO:0000313" key="20">
    <source>
        <dbReference type="EMBL" id="RMC04967.1"/>
    </source>
</evidence>
<dbReference type="SUPFAM" id="SSF46919">
    <property type="entry name" value="N-terminal Zn binding domain of HIV integrase"/>
    <property type="match status" value="1"/>
</dbReference>
<evidence type="ECO:0000313" key="21">
    <source>
        <dbReference type="Proteomes" id="UP000269221"/>
    </source>
</evidence>
<dbReference type="InterPro" id="IPR043128">
    <property type="entry name" value="Rev_trsase/Diguanyl_cyclase"/>
</dbReference>
<dbReference type="InterPro" id="IPR017856">
    <property type="entry name" value="Integrase-like_N"/>
</dbReference>
<dbReference type="OrthoDB" id="9048509at2759"/>
<evidence type="ECO:0000256" key="8">
    <source>
        <dbReference type="ARBA" id="ARBA00022833"/>
    </source>
</evidence>
<evidence type="ECO:0000259" key="16">
    <source>
        <dbReference type="PROSITE" id="PS50876"/>
    </source>
</evidence>
<keyword evidence="7" id="KW-0378">Hydrolase</keyword>
<feature type="region of interest" description="Disordered" evidence="15">
    <location>
        <begin position="679"/>
        <end position="705"/>
    </location>
</feature>
<evidence type="ECO:0000256" key="15">
    <source>
        <dbReference type="SAM" id="MobiDB-lite"/>
    </source>
</evidence>
<dbReference type="GO" id="GO:0004523">
    <property type="term" value="F:RNA-DNA hybrid ribonuclease activity"/>
    <property type="evidence" value="ECO:0007669"/>
    <property type="project" value="InterPro"/>
</dbReference>
<feature type="domain" description="Integrase-type" evidence="19">
    <location>
        <begin position="631"/>
        <end position="678"/>
    </location>
</feature>
<evidence type="ECO:0000256" key="2">
    <source>
        <dbReference type="ARBA" id="ARBA00022679"/>
    </source>
</evidence>
<dbReference type="Pfam" id="PF02022">
    <property type="entry name" value="Integrase_Zn"/>
    <property type="match status" value="1"/>
</dbReference>
<dbReference type="GO" id="GO:0003964">
    <property type="term" value="F:RNA-directed DNA polymerase activity"/>
    <property type="evidence" value="ECO:0007669"/>
    <property type="project" value="UniProtKB-KW"/>
</dbReference>
<dbReference type="PROSITE" id="PS50879">
    <property type="entry name" value="RNASE_H_1"/>
    <property type="match status" value="1"/>
</dbReference>